<dbReference type="PANTHER" id="PTHR44196:SF1">
    <property type="entry name" value="DEHYDROGENASE_REDUCTASE SDR FAMILY MEMBER 7B"/>
    <property type="match status" value="1"/>
</dbReference>
<dbReference type="EC" id="1.3.1.28" evidence="4"/>
<reference evidence="5" key="1">
    <citation type="submission" date="2015-05" db="EMBL/GenBank/DDBJ databases">
        <authorList>
            <person name="Rodrigo-Torres Lidia"/>
            <person name="Arahal R.David."/>
        </authorList>
    </citation>
    <scope>NUCLEOTIDE SEQUENCE [LARGE SCALE GENOMIC DNA]</scope>
    <source>
        <strain evidence="5">CECT 7321</strain>
    </source>
</reference>
<dbReference type="SMART" id="SM00822">
    <property type="entry name" value="PKS_KR"/>
    <property type="match status" value="1"/>
</dbReference>
<dbReference type="PANTHER" id="PTHR44196">
    <property type="entry name" value="DEHYDROGENASE/REDUCTASE SDR FAMILY MEMBER 7B"/>
    <property type="match status" value="1"/>
</dbReference>
<evidence type="ECO:0000313" key="5">
    <source>
        <dbReference type="Proteomes" id="UP000043764"/>
    </source>
</evidence>
<dbReference type="EMBL" id="CVRL01000005">
    <property type="protein sequence ID" value="CRL09718.1"/>
    <property type="molecule type" value="Genomic_DNA"/>
</dbReference>
<proteinExistence type="inferred from homology"/>
<protein>
    <submittedName>
        <fullName evidence="4">2,3-dihydro-2,3-dihydroxybenzoate dehydrogenase</fullName>
        <ecNumber evidence="4">1.3.1.28</ecNumber>
    </submittedName>
</protein>
<dbReference type="InterPro" id="IPR057326">
    <property type="entry name" value="KR_dom"/>
</dbReference>
<evidence type="ECO:0000259" key="3">
    <source>
        <dbReference type="SMART" id="SM00822"/>
    </source>
</evidence>
<dbReference type="STRING" id="481446.NIT7645_00234"/>
<dbReference type="InterPro" id="IPR036291">
    <property type="entry name" value="NAD(P)-bd_dom_sf"/>
</dbReference>
<dbReference type="PRINTS" id="PR00081">
    <property type="entry name" value="GDHRDH"/>
</dbReference>
<feature type="domain" description="Ketoreductase" evidence="3">
    <location>
        <begin position="3"/>
        <end position="178"/>
    </location>
</feature>
<dbReference type="Gene3D" id="3.40.50.720">
    <property type="entry name" value="NAD(P)-binding Rossmann-like Domain"/>
    <property type="match status" value="1"/>
</dbReference>
<sequence length="232" mass="25346">MHKRILIIGGTSGVGAELAKHYVNAGHDVWITGRRRPEKTEATFLPLNISADPKQLAQDLDLLLADIGKLHTLIFAAGYLQRGHIDDLTDDDLATMVNTGLLAPMLLVQRLKREAIGPLKVILISSSSQYTPREREPAYSATKAAMGMLGASLARDPDLGKVLVVAPSGIATDFWDGSGEDTRTMLDPHWVSNQIVDLSSGPFKYKYAKILRHPARVEVVECLNNQMEPATP</sequence>
<dbReference type="InterPro" id="IPR002347">
    <property type="entry name" value="SDR_fam"/>
</dbReference>
<keyword evidence="2 4" id="KW-0560">Oxidoreductase</keyword>
<dbReference type="Proteomes" id="UP000043764">
    <property type="component" value="Unassembled WGS sequence"/>
</dbReference>
<organism evidence="4 5">
    <name type="scientific">Phaeobacter italicus</name>
    <dbReference type="NCBI Taxonomy" id="481446"/>
    <lineage>
        <taxon>Bacteria</taxon>
        <taxon>Pseudomonadati</taxon>
        <taxon>Pseudomonadota</taxon>
        <taxon>Alphaproteobacteria</taxon>
        <taxon>Rhodobacterales</taxon>
        <taxon>Roseobacteraceae</taxon>
        <taxon>Phaeobacter</taxon>
    </lineage>
</organism>
<dbReference type="SUPFAM" id="SSF51735">
    <property type="entry name" value="NAD(P)-binding Rossmann-fold domains"/>
    <property type="match status" value="1"/>
</dbReference>
<dbReference type="GO" id="GO:0016020">
    <property type="term" value="C:membrane"/>
    <property type="evidence" value="ECO:0007669"/>
    <property type="project" value="TreeGrafter"/>
</dbReference>
<dbReference type="InterPro" id="IPR020904">
    <property type="entry name" value="Sc_DH/Rdtase_CS"/>
</dbReference>
<dbReference type="Pfam" id="PF00106">
    <property type="entry name" value="adh_short"/>
    <property type="match status" value="1"/>
</dbReference>
<evidence type="ECO:0000256" key="2">
    <source>
        <dbReference type="ARBA" id="ARBA00023002"/>
    </source>
</evidence>
<dbReference type="GO" id="GO:0008667">
    <property type="term" value="F:2,3-dihydro-2,3-dihydroxybenzoate dehydrogenase activity"/>
    <property type="evidence" value="ECO:0007669"/>
    <property type="project" value="UniProtKB-EC"/>
</dbReference>
<dbReference type="PROSITE" id="PS00061">
    <property type="entry name" value="ADH_SHORT"/>
    <property type="match status" value="1"/>
</dbReference>
<keyword evidence="5" id="KW-1185">Reference proteome</keyword>
<evidence type="ECO:0000256" key="1">
    <source>
        <dbReference type="ARBA" id="ARBA00006484"/>
    </source>
</evidence>
<dbReference type="CDD" id="cd05233">
    <property type="entry name" value="SDR_c"/>
    <property type="match status" value="1"/>
</dbReference>
<evidence type="ECO:0000313" key="4">
    <source>
        <dbReference type="EMBL" id="CRL09718.1"/>
    </source>
</evidence>
<gene>
    <name evidence="4" type="primary">entA</name>
    <name evidence="4" type="ORF">NIT7321_00552</name>
</gene>
<accession>A0A0H5CYW1</accession>
<dbReference type="RefSeq" id="WP_050672517.1">
    <property type="nucleotide sequence ID" value="NZ_CVRL01000005.1"/>
</dbReference>
<dbReference type="AlphaFoldDB" id="A0A0H5CYW1"/>
<name>A0A0H5CYW1_9RHOB</name>
<comment type="similarity">
    <text evidence="1">Belongs to the short-chain dehydrogenases/reductases (SDR) family.</text>
</comment>